<name>A0ABS1U9H8_9PROT</name>
<keyword evidence="2" id="KW-1185">Reference proteome</keyword>
<evidence type="ECO:0000313" key="1">
    <source>
        <dbReference type="EMBL" id="MBL6081342.1"/>
    </source>
</evidence>
<dbReference type="RefSeq" id="WP_202834565.1">
    <property type="nucleotide sequence ID" value="NZ_JAETWB010000025.1"/>
</dbReference>
<dbReference type="EMBL" id="JAETWB010000025">
    <property type="protein sequence ID" value="MBL6081342.1"/>
    <property type="molecule type" value="Genomic_DNA"/>
</dbReference>
<evidence type="ECO:0000313" key="2">
    <source>
        <dbReference type="Proteomes" id="UP000660885"/>
    </source>
</evidence>
<sequence>MGLMAIRHGEEPDPPREILGIAAPDAQVKMKIDSASEEVDQYFGRDVVAEEVTTALEAQMLGKNTTAEGICAVG</sequence>
<gene>
    <name evidence="1" type="ORF">JMJ56_25430</name>
</gene>
<protein>
    <submittedName>
        <fullName evidence="1">Uncharacterized protein</fullName>
    </submittedName>
</protein>
<comment type="caution">
    <text evidence="1">The sequence shown here is derived from an EMBL/GenBank/DDBJ whole genome shotgun (WGS) entry which is preliminary data.</text>
</comment>
<reference evidence="1 2" key="1">
    <citation type="submission" date="2021-01" db="EMBL/GenBank/DDBJ databases">
        <title>Belnapia mucosa sp. nov. and Belnapia arida sp. nov., isolated from the Tabernas Desert (Almeria, Spain).</title>
        <authorList>
            <person name="Molina-Menor E."/>
            <person name="Vidal-Verdu A."/>
            <person name="Calonge A."/>
            <person name="Satari L."/>
            <person name="Pereto J."/>
            <person name="Porcar M."/>
        </authorList>
    </citation>
    <scope>NUCLEOTIDE SEQUENCE [LARGE SCALE GENOMIC DNA]</scope>
    <source>
        <strain evidence="1 2">T18</strain>
    </source>
</reference>
<proteinExistence type="predicted"/>
<accession>A0ABS1U9H8</accession>
<organism evidence="1 2">
    <name type="scientific">Belnapia arida</name>
    <dbReference type="NCBI Taxonomy" id="2804533"/>
    <lineage>
        <taxon>Bacteria</taxon>
        <taxon>Pseudomonadati</taxon>
        <taxon>Pseudomonadota</taxon>
        <taxon>Alphaproteobacteria</taxon>
        <taxon>Acetobacterales</taxon>
        <taxon>Roseomonadaceae</taxon>
        <taxon>Belnapia</taxon>
    </lineage>
</organism>
<dbReference type="Proteomes" id="UP000660885">
    <property type="component" value="Unassembled WGS sequence"/>
</dbReference>